<evidence type="ECO:0000256" key="6">
    <source>
        <dbReference type="ARBA" id="ARBA00023157"/>
    </source>
</evidence>
<accession>A0A223FME0</accession>
<dbReference type="PANTHER" id="PTHR23097">
    <property type="entry name" value="TUMOR NECROSIS FACTOR RECEPTOR SUPERFAMILY MEMBER"/>
    <property type="match status" value="1"/>
</dbReference>
<evidence type="ECO:0000256" key="4">
    <source>
        <dbReference type="ARBA" id="ARBA00022729"/>
    </source>
</evidence>
<keyword evidence="2" id="KW-0964">Secreted</keyword>
<evidence type="ECO:0000259" key="9">
    <source>
        <dbReference type="PROSITE" id="PS50050"/>
    </source>
</evidence>
<evidence type="ECO:0000313" key="10">
    <source>
        <dbReference type="EMBL" id="AST09203.1"/>
    </source>
</evidence>
<feature type="disulfide bond" evidence="8">
    <location>
        <begin position="94"/>
        <end position="107"/>
    </location>
</feature>
<evidence type="ECO:0000256" key="8">
    <source>
        <dbReference type="PROSITE-ProRule" id="PRU00206"/>
    </source>
</evidence>
<feature type="disulfide bond" evidence="8">
    <location>
        <begin position="97"/>
        <end position="115"/>
    </location>
</feature>
<gene>
    <name evidence="10" type="ORF">Murmansk-008</name>
</gene>
<dbReference type="Pfam" id="PF00020">
    <property type="entry name" value="TNFR_c6"/>
    <property type="match status" value="2"/>
</dbReference>
<feature type="disulfide bond" evidence="8">
    <location>
        <begin position="76"/>
        <end position="91"/>
    </location>
</feature>
<feature type="repeat" description="TNFR-Cys" evidence="8">
    <location>
        <begin position="36"/>
        <end position="73"/>
    </location>
</feature>
<dbReference type="SMART" id="SM00208">
    <property type="entry name" value="TNFR"/>
    <property type="match status" value="2"/>
</dbReference>
<keyword evidence="4" id="KW-0732">Signal</keyword>
<comment type="caution">
    <text evidence="8">Lacks conserved residue(s) required for the propagation of feature annotation.</text>
</comment>
<comment type="subcellular location">
    <subcellularLocation>
        <location evidence="1">Secreted</location>
    </subcellularLocation>
</comment>
<keyword evidence="7" id="KW-0325">Glycoprotein</keyword>
<dbReference type="InterPro" id="IPR001368">
    <property type="entry name" value="TNFR/NGFR_Cys_rich_reg"/>
</dbReference>
<dbReference type="PROSITE" id="PS50050">
    <property type="entry name" value="TNFR_NGFR_2"/>
    <property type="match status" value="2"/>
</dbReference>
<dbReference type="PANTHER" id="PTHR23097:SF181">
    <property type="entry name" value="CASPASE-8-LIKE"/>
    <property type="match status" value="1"/>
</dbReference>
<evidence type="ECO:0000256" key="1">
    <source>
        <dbReference type="ARBA" id="ARBA00004613"/>
    </source>
</evidence>
<feature type="domain" description="TNFR-Cys" evidence="9">
    <location>
        <begin position="75"/>
        <end position="115"/>
    </location>
</feature>
<keyword evidence="10" id="KW-0675">Receptor</keyword>
<evidence type="ECO:0000313" key="11">
    <source>
        <dbReference type="Proteomes" id="UP000217350"/>
    </source>
</evidence>
<feature type="repeat" description="TNFR-Cys" evidence="8">
    <location>
        <begin position="75"/>
        <end position="115"/>
    </location>
</feature>
<evidence type="ECO:0000256" key="3">
    <source>
        <dbReference type="ARBA" id="ARBA00022703"/>
    </source>
</evidence>
<evidence type="ECO:0000256" key="5">
    <source>
        <dbReference type="ARBA" id="ARBA00022737"/>
    </source>
</evidence>
<dbReference type="Gene3D" id="2.10.50.10">
    <property type="entry name" value="Tumor Necrosis Factor Receptor, subunit A, domain 2"/>
    <property type="match status" value="2"/>
</dbReference>
<name>A0A223FME0_9POXV</name>
<feature type="disulfide bond" evidence="8">
    <location>
        <begin position="52"/>
        <end position="65"/>
    </location>
</feature>
<organism evidence="10">
    <name type="scientific">Murmansk poxvirus</name>
    <dbReference type="NCBI Taxonomy" id="2025359"/>
    <lineage>
        <taxon>Viruses</taxon>
        <taxon>Varidnaviria</taxon>
        <taxon>Bamfordvirae</taxon>
        <taxon>Nucleocytoviricota</taxon>
        <taxon>Pokkesviricetes</taxon>
        <taxon>Chitovirales</taxon>
        <taxon>Poxviridae</taxon>
        <taxon>Chordopoxvirinae</taxon>
        <taxon>Centapoxvirus</taxon>
        <taxon>Centapoxvirus microtuspox</taxon>
        <taxon>Murmansk microtuspox virus</taxon>
    </lineage>
</organism>
<dbReference type="PROSITE" id="PS00652">
    <property type="entry name" value="TNFR_NGFR_1"/>
    <property type="match status" value="1"/>
</dbReference>
<protein>
    <submittedName>
        <fullName evidence="10">TNF receptor</fullName>
    </submittedName>
</protein>
<dbReference type="EMBL" id="MF001304">
    <property type="protein sequence ID" value="AST09203.1"/>
    <property type="molecule type" value="Genomic_DNA"/>
</dbReference>
<keyword evidence="3" id="KW-0053">Apoptosis</keyword>
<proteinExistence type="predicted"/>
<dbReference type="Proteomes" id="UP000217350">
    <property type="component" value="Segment"/>
</dbReference>
<keyword evidence="11" id="KW-1185">Reference proteome</keyword>
<keyword evidence="6 8" id="KW-1015">Disulfide bond</keyword>
<dbReference type="GO" id="GO:0005576">
    <property type="term" value="C:extracellular region"/>
    <property type="evidence" value="ECO:0007669"/>
    <property type="project" value="UniProtKB-SubCell"/>
</dbReference>
<evidence type="ECO:0000256" key="2">
    <source>
        <dbReference type="ARBA" id="ARBA00022525"/>
    </source>
</evidence>
<feature type="disulfide bond" evidence="8">
    <location>
        <begin position="55"/>
        <end position="73"/>
    </location>
</feature>
<reference evidence="10" key="1">
    <citation type="journal article" date="2017" name="Virus Genes">
        <title>Two novel poxviruses with unusual genome rearrangements: NY_014 and Murmansk.</title>
        <authorList>
            <person name="Smithson C."/>
            <person name="Meyer H."/>
            <person name="Gigante C.M."/>
            <person name="Gao J."/>
            <person name="Zhao H."/>
            <person name="Batra D."/>
            <person name="Damon I."/>
            <person name="Upton C."/>
            <person name="Li Y."/>
        </authorList>
    </citation>
    <scope>NUCLEOTIDE SEQUENCE [LARGE SCALE GENOMIC DNA]</scope>
    <source>
        <strain evidence="10">LEIV-11411</strain>
    </source>
</reference>
<dbReference type="OrthoDB" id="38869at10239"/>
<sequence>MIDIKHLLVVICSIVYISTIVTSDISDPPHNHVKGLCNSGEYLDKKGKHKCCKLCPPGEFADTRCNDNINTKCKKCPEHTYTSIPNHSNGCHQCRKCPDGAFDKLRCNGTHNSKCECLPGWFCAVDPSTMPSGECPVCIPKKKCPCGYFGGIDKLGEPICKSCCGDSDSCRHIRNHHNSWKPR</sequence>
<dbReference type="InterPro" id="IPR052459">
    <property type="entry name" value="TNFRSF_decoy_receptor"/>
</dbReference>
<feature type="domain" description="TNFR-Cys" evidence="9">
    <location>
        <begin position="36"/>
        <end position="73"/>
    </location>
</feature>
<dbReference type="SMART" id="SM01411">
    <property type="entry name" value="Ephrin_rec_like"/>
    <property type="match status" value="1"/>
</dbReference>
<keyword evidence="5" id="KW-0677">Repeat</keyword>
<evidence type="ECO:0000256" key="7">
    <source>
        <dbReference type="ARBA" id="ARBA00023180"/>
    </source>
</evidence>
<dbReference type="SUPFAM" id="SSF57586">
    <property type="entry name" value="TNF receptor-like"/>
    <property type="match status" value="2"/>
</dbReference>